<keyword evidence="2" id="KW-1185">Reference proteome</keyword>
<reference evidence="1 2" key="1">
    <citation type="submission" date="2018-05" db="EMBL/GenBank/DDBJ databases">
        <title>Genomic Encyclopedia of Archaeal and Bacterial Type Strains, Phase II (KMG-II): from individual species to whole genera.</title>
        <authorList>
            <person name="Goeker M."/>
        </authorList>
    </citation>
    <scope>NUCLEOTIDE SEQUENCE [LARGE SCALE GENOMIC DNA]</scope>
    <source>
        <strain evidence="1 2">DSM 22214</strain>
    </source>
</reference>
<organism evidence="1 2">
    <name type="scientific">Arcicella aurantiaca</name>
    <dbReference type="NCBI Taxonomy" id="591202"/>
    <lineage>
        <taxon>Bacteria</taxon>
        <taxon>Pseudomonadati</taxon>
        <taxon>Bacteroidota</taxon>
        <taxon>Cytophagia</taxon>
        <taxon>Cytophagales</taxon>
        <taxon>Flectobacillaceae</taxon>
        <taxon>Arcicella</taxon>
    </lineage>
</organism>
<comment type="caution">
    <text evidence="1">The sequence shown here is derived from an EMBL/GenBank/DDBJ whole genome shotgun (WGS) entry which is preliminary data.</text>
</comment>
<accession>A0A316EXH3</accession>
<gene>
    <name evidence="1" type="ORF">LV89_01311</name>
</gene>
<evidence type="ECO:0000313" key="1">
    <source>
        <dbReference type="EMBL" id="PWK27904.1"/>
    </source>
</evidence>
<protein>
    <submittedName>
        <fullName evidence="1">Uncharacterized protein</fullName>
    </submittedName>
</protein>
<name>A0A316EXH3_9BACT</name>
<proteinExistence type="predicted"/>
<dbReference type="Proteomes" id="UP000245489">
    <property type="component" value="Unassembled WGS sequence"/>
</dbReference>
<dbReference type="AlphaFoldDB" id="A0A316EXH3"/>
<evidence type="ECO:0000313" key="2">
    <source>
        <dbReference type="Proteomes" id="UP000245489"/>
    </source>
</evidence>
<sequence length="167" mass="18376">MFACVSEPDFSNVPSIGFNKIQLLTTETQGLLGISKKDSVIMTVDFQDGDGDLGFTTEELAKLKKTTGDSLQTFIVNIWVSKNGKFVKSNPKEKFGGNIPIRFKQGSKPGPIEGTIDYSATFEYNVFQGIPLLTGKKDTVKFEIQIKDRALNASNIVQTTPIVIYSK</sequence>
<dbReference type="EMBL" id="QGGO01000005">
    <property type="protein sequence ID" value="PWK27904.1"/>
    <property type="molecule type" value="Genomic_DNA"/>
</dbReference>